<dbReference type="InterPro" id="IPR018239">
    <property type="entry name" value="DNA_ligase_AS"/>
</dbReference>
<dbReference type="FunFam" id="3.30.470.30:FF:000001">
    <property type="entry name" value="DNA ligase"/>
    <property type="match status" value="1"/>
</dbReference>
<dbReference type="InterPro" id="IPR001357">
    <property type="entry name" value="BRCT_dom"/>
</dbReference>
<dbReference type="InterPro" id="IPR010994">
    <property type="entry name" value="RuvA_2-like"/>
</dbReference>
<evidence type="ECO:0000256" key="9">
    <source>
        <dbReference type="ARBA" id="ARBA00022842"/>
    </source>
</evidence>
<keyword evidence="9 14" id="KW-0460">Magnesium</keyword>
<dbReference type="Gene3D" id="3.30.470.30">
    <property type="entry name" value="DNA ligase/mRNA capping enzyme"/>
    <property type="match status" value="1"/>
</dbReference>
<name>E1YBR6_9BACT</name>
<evidence type="ECO:0000256" key="6">
    <source>
        <dbReference type="ARBA" id="ARBA00022723"/>
    </source>
</evidence>
<feature type="binding site" evidence="14">
    <location>
        <position position="439"/>
    </location>
    <ligand>
        <name>Zn(2+)</name>
        <dbReference type="ChEBI" id="CHEBI:29105"/>
    </ligand>
</feature>
<dbReference type="InterPro" id="IPR003583">
    <property type="entry name" value="Hlx-hairpin-Hlx_DNA-bd_motif"/>
</dbReference>
<evidence type="ECO:0000256" key="3">
    <source>
        <dbReference type="ARBA" id="ARBA00013308"/>
    </source>
</evidence>
<feature type="binding site" evidence="14">
    <location>
        <position position="419"/>
    </location>
    <ligand>
        <name>Zn(2+)</name>
        <dbReference type="ChEBI" id="CHEBI:29105"/>
    </ligand>
</feature>
<keyword evidence="7 14" id="KW-0227">DNA damage</keyword>
<feature type="binding site" evidence="14">
    <location>
        <begin position="37"/>
        <end position="41"/>
    </location>
    <ligand>
        <name>NAD(+)</name>
        <dbReference type="ChEBI" id="CHEBI:57540"/>
    </ligand>
</feature>
<evidence type="ECO:0000256" key="2">
    <source>
        <dbReference type="ARBA" id="ARBA00012722"/>
    </source>
</evidence>
<dbReference type="Pfam" id="PF22745">
    <property type="entry name" value="Nlig-Ia"/>
    <property type="match status" value="1"/>
</dbReference>
<dbReference type="FunFam" id="1.10.150.20:FF:000007">
    <property type="entry name" value="DNA ligase"/>
    <property type="match status" value="1"/>
</dbReference>
<evidence type="ECO:0000259" key="15">
    <source>
        <dbReference type="PROSITE" id="PS50172"/>
    </source>
</evidence>
<comment type="cofactor">
    <cofactor evidence="14">
        <name>Mg(2+)</name>
        <dbReference type="ChEBI" id="CHEBI:18420"/>
    </cofactor>
    <cofactor evidence="14">
        <name>Mn(2+)</name>
        <dbReference type="ChEBI" id="CHEBI:29035"/>
    </cofactor>
</comment>
<dbReference type="AlphaFoldDB" id="E1YBR6"/>
<organism evidence="16">
    <name type="scientific">uncultured Desulfobacterium sp</name>
    <dbReference type="NCBI Taxonomy" id="201089"/>
    <lineage>
        <taxon>Bacteria</taxon>
        <taxon>Pseudomonadati</taxon>
        <taxon>Thermodesulfobacteriota</taxon>
        <taxon>Desulfobacteria</taxon>
        <taxon>Desulfobacterales</taxon>
        <taxon>Desulfobacteriaceae</taxon>
        <taxon>Desulfobacterium</taxon>
        <taxon>environmental samples</taxon>
    </lineage>
</organism>
<keyword evidence="8 14" id="KW-0862">Zinc</keyword>
<feature type="binding site" evidence="14">
    <location>
        <position position="182"/>
    </location>
    <ligand>
        <name>NAD(+)</name>
        <dbReference type="ChEBI" id="CHEBI:57540"/>
    </ligand>
</feature>
<dbReference type="Gene3D" id="6.20.10.30">
    <property type="match status" value="1"/>
</dbReference>
<dbReference type="InterPro" id="IPR041663">
    <property type="entry name" value="DisA/LigA_HHH"/>
</dbReference>
<dbReference type="Gene3D" id="3.40.50.10190">
    <property type="entry name" value="BRCT domain"/>
    <property type="match status" value="1"/>
</dbReference>
<dbReference type="InterPro" id="IPR004149">
    <property type="entry name" value="Znf_DNAligase_C4"/>
</dbReference>
<dbReference type="InterPro" id="IPR004150">
    <property type="entry name" value="NAD_DNA_ligase_OB"/>
</dbReference>
<feature type="binding site" evidence="14">
    <location>
        <begin position="86"/>
        <end position="87"/>
    </location>
    <ligand>
        <name>NAD(+)</name>
        <dbReference type="ChEBI" id="CHEBI:57540"/>
    </ligand>
</feature>
<reference evidence="16" key="1">
    <citation type="journal article" date="2011" name="Environ. Microbiol.">
        <title>Genomic insights into the metabolic potential of the polycyclic aromatic hydrocarbon degrading sulfate-reducing Deltaproteobacterium N47.</title>
        <authorList>
            <person name="Bergmann F."/>
            <person name="Selesi D."/>
            <person name="Weinmaier T."/>
            <person name="Tischler P."/>
            <person name="Rattei T."/>
            <person name="Meckenstock R.U."/>
        </authorList>
    </citation>
    <scope>NUCLEOTIDE SEQUENCE</scope>
</reference>
<dbReference type="InterPro" id="IPR013840">
    <property type="entry name" value="DNAligase_N"/>
</dbReference>
<dbReference type="PANTHER" id="PTHR23389:SF9">
    <property type="entry name" value="DNA LIGASE"/>
    <property type="match status" value="1"/>
</dbReference>
<keyword evidence="14" id="KW-0464">Manganese</keyword>
<feature type="active site" description="N6-AMP-lysine intermediate" evidence="14">
    <location>
        <position position="120"/>
    </location>
</feature>
<keyword evidence="5 14" id="KW-0235">DNA replication</keyword>
<dbReference type="Pfam" id="PF12826">
    <property type="entry name" value="HHH_2"/>
    <property type="match status" value="1"/>
</dbReference>
<feature type="binding site" evidence="14">
    <location>
        <position position="298"/>
    </location>
    <ligand>
        <name>NAD(+)</name>
        <dbReference type="ChEBI" id="CHEBI:57540"/>
    </ligand>
</feature>
<feature type="domain" description="BRCT" evidence="15">
    <location>
        <begin position="596"/>
        <end position="674"/>
    </location>
</feature>
<dbReference type="FunFam" id="2.40.50.140:FF:000012">
    <property type="entry name" value="DNA ligase"/>
    <property type="match status" value="1"/>
</dbReference>
<comment type="catalytic activity">
    <reaction evidence="12 14">
        <text>NAD(+) + (deoxyribonucleotide)n-3'-hydroxyl + 5'-phospho-(deoxyribonucleotide)m = (deoxyribonucleotide)n+m + AMP + beta-nicotinamide D-nucleotide.</text>
        <dbReference type="EC" id="6.5.1.2"/>
    </reaction>
</comment>
<feature type="binding site" evidence="14">
    <location>
        <position position="322"/>
    </location>
    <ligand>
        <name>NAD(+)</name>
        <dbReference type="ChEBI" id="CHEBI:57540"/>
    </ligand>
</feature>
<keyword evidence="4 14" id="KW-0436">Ligase</keyword>
<comment type="function">
    <text evidence="1 14">DNA ligase that catalyzes the formation of phosphodiester linkages between 5'-phosphoryl and 3'-hydroxyl groups in double-stranded DNA using NAD as a coenzyme and as the energy source for the reaction. It is essential for DNA replication and repair of damaged DNA.</text>
</comment>
<dbReference type="PROSITE" id="PS50172">
    <property type="entry name" value="BRCT"/>
    <property type="match status" value="1"/>
</dbReference>
<dbReference type="Gene3D" id="1.10.150.20">
    <property type="entry name" value="5' to 3' exonuclease, C-terminal subdomain"/>
    <property type="match status" value="2"/>
</dbReference>
<keyword evidence="10 14" id="KW-0520">NAD</keyword>
<evidence type="ECO:0000313" key="16">
    <source>
        <dbReference type="EMBL" id="CBX28010.1"/>
    </source>
</evidence>
<dbReference type="NCBIfam" id="TIGR00575">
    <property type="entry name" value="dnlj"/>
    <property type="match status" value="1"/>
</dbReference>
<dbReference type="InterPro" id="IPR012340">
    <property type="entry name" value="NA-bd_OB-fold"/>
</dbReference>
<evidence type="ECO:0000256" key="4">
    <source>
        <dbReference type="ARBA" id="ARBA00022598"/>
    </source>
</evidence>
<dbReference type="GO" id="GO:0046872">
    <property type="term" value="F:metal ion binding"/>
    <property type="evidence" value="ECO:0007669"/>
    <property type="project" value="UniProtKB-KW"/>
</dbReference>
<dbReference type="EC" id="6.5.1.2" evidence="2 14"/>
<dbReference type="SUPFAM" id="SSF52113">
    <property type="entry name" value="BRCT domain"/>
    <property type="match status" value="1"/>
</dbReference>
<dbReference type="CDD" id="cd00114">
    <property type="entry name" value="LIGANc"/>
    <property type="match status" value="1"/>
</dbReference>
<evidence type="ECO:0000256" key="11">
    <source>
        <dbReference type="ARBA" id="ARBA00023204"/>
    </source>
</evidence>
<dbReference type="InterPro" id="IPR036420">
    <property type="entry name" value="BRCT_dom_sf"/>
</dbReference>
<keyword evidence="6 14" id="KW-0479">Metal-binding</keyword>
<keyword evidence="11 14" id="KW-0234">DNA repair</keyword>
<protein>
    <recommendedName>
        <fullName evidence="3 14">DNA ligase</fullName>
        <ecNumber evidence="2 14">6.5.1.2</ecNumber>
    </recommendedName>
    <alternativeName>
        <fullName evidence="14">Polydeoxyribonucleotide synthase [NAD(+)]</fullName>
    </alternativeName>
</protein>
<dbReference type="SUPFAM" id="SSF47781">
    <property type="entry name" value="RuvA domain 2-like"/>
    <property type="match status" value="1"/>
</dbReference>
<dbReference type="FunFam" id="1.10.287.610:FF:000002">
    <property type="entry name" value="DNA ligase"/>
    <property type="match status" value="1"/>
</dbReference>
<dbReference type="SMART" id="SM00278">
    <property type="entry name" value="HhH1"/>
    <property type="match status" value="4"/>
</dbReference>
<feature type="binding site" evidence="14">
    <location>
        <position position="118"/>
    </location>
    <ligand>
        <name>NAD(+)</name>
        <dbReference type="ChEBI" id="CHEBI:57540"/>
    </ligand>
</feature>
<dbReference type="SUPFAM" id="SSF50249">
    <property type="entry name" value="Nucleic acid-binding proteins"/>
    <property type="match status" value="1"/>
</dbReference>
<evidence type="ECO:0000256" key="10">
    <source>
        <dbReference type="ARBA" id="ARBA00023027"/>
    </source>
</evidence>
<evidence type="ECO:0000256" key="13">
    <source>
        <dbReference type="ARBA" id="ARBA00060881"/>
    </source>
</evidence>
<dbReference type="GO" id="GO:0006260">
    <property type="term" value="P:DNA replication"/>
    <property type="evidence" value="ECO:0007669"/>
    <property type="project" value="UniProtKB-KW"/>
</dbReference>
<evidence type="ECO:0000256" key="5">
    <source>
        <dbReference type="ARBA" id="ARBA00022705"/>
    </source>
</evidence>
<dbReference type="SUPFAM" id="SSF56091">
    <property type="entry name" value="DNA ligase/mRNA capping enzyme, catalytic domain"/>
    <property type="match status" value="1"/>
</dbReference>
<dbReference type="SMART" id="SM00292">
    <property type="entry name" value="BRCT"/>
    <property type="match status" value="1"/>
</dbReference>
<gene>
    <name evidence="14" type="primary">ligA</name>
    <name evidence="16" type="ORF">N47_G33340</name>
</gene>
<dbReference type="SMART" id="SM00532">
    <property type="entry name" value="LIGANc"/>
    <property type="match status" value="1"/>
</dbReference>
<dbReference type="PANTHER" id="PTHR23389">
    <property type="entry name" value="CHROMOSOME TRANSMISSION FIDELITY FACTOR 18"/>
    <property type="match status" value="1"/>
</dbReference>
<dbReference type="Gene3D" id="1.10.287.610">
    <property type="entry name" value="Helix hairpin bin"/>
    <property type="match status" value="1"/>
</dbReference>
<dbReference type="HAMAP" id="MF_01588">
    <property type="entry name" value="DNA_ligase_A"/>
    <property type="match status" value="1"/>
</dbReference>
<dbReference type="GO" id="GO:0003911">
    <property type="term" value="F:DNA ligase (NAD+) activity"/>
    <property type="evidence" value="ECO:0007669"/>
    <property type="project" value="UniProtKB-UniRule"/>
</dbReference>
<dbReference type="NCBIfam" id="NF005932">
    <property type="entry name" value="PRK07956.1"/>
    <property type="match status" value="1"/>
</dbReference>
<dbReference type="Pfam" id="PF01653">
    <property type="entry name" value="DNA_ligase_aden"/>
    <property type="match status" value="1"/>
</dbReference>
<evidence type="ECO:0000256" key="7">
    <source>
        <dbReference type="ARBA" id="ARBA00022763"/>
    </source>
</evidence>
<evidence type="ECO:0000256" key="8">
    <source>
        <dbReference type="ARBA" id="ARBA00022833"/>
    </source>
</evidence>
<dbReference type="InterPro" id="IPR001679">
    <property type="entry name" value="DNA_ligase"/>
</dbReference>
<dbReference type="GO" id="GO:0003677">
    <property type="term" value="F:DNA binding"/>
    <property type="evidence" value="ECO:0007669"/>
    <property type="project" value="InterPro"/>
</dbReference>
<dbReference type="Pfam" id="PF00533">
    <property type="entry name" value="BRCT"/>
    <property type="match status" value="1"/>
</dbReference>
<proteinExistence type="inferred from homology"/>
<dbReference type="CDD" id="cd17748">
    <property type="entry name" value="BRCT_DNA_ligase_like"/>
    <property type="match status" value="1"/>
</dbReference>
<evidence type="ECO:0000256" key="14">
    <source>
        <dbReference type="HAMAP-Rule" id="MF_01588"/>
    </source>
</evidence>
<dbReference type="PROSITE" id="PS01055">
    <property type="entry name" value="DNA_LIGASE_N1"/>
    <property type="match status" value="1"/>
</dbReference>
<feature type="binding site" evidence="14">
    <location>
        <position position="416"/>
    </location>
    <ligand>
        <name>Zn(2+)</name>
        <dbReference type="ChEBI" id="CHEBI:29105"/>
    </ligand>
</feature>
<dbReference type="Pfam" id="PF03120">
    <property type="entry name" value="OB_DNA_ligase"/>
    <property type="match status" value="1"/>
</dbReference>
<dbReference type="GO" id="GO:0006281">
    <property type="term" value="P:DNA repair"/>
    <property type="evidence" value="ECO:0007669"/>
    <property type="project" value="UniProtKB-KW"/>
</dbReference>
<evidence type="ECO:0000256" key="12">
    <source>
        <dbReference type="ARBA" id="ARBA00034005"/>
    </source>
</evidence>
<dbReference type="EMBL" id="FR695868">
    <property type="protein sequence ID" value="CBX28010.1"/>
    <property type="molecule type" value="Genomic_DNA"/>
</dbReference>
<dbReference type="InterPro" id="IPR013839">
    <property type="entry name" value="DNAligase_adenylation"/>
</dbReference>
<dbReference type="Gene3D" id="2.40.50.140">
    <property type="entry name" value="Nucleic acid-binding proteins"/>
    <property type="match status" value="1"/>
</dbReference>
<feature type="binding site" evidence="14">
    <location>
        <position position="141"/>
    </location>
    <ligand>
        <name>NAD(+)</name>
        <dbReference type="ChEBI" id="CHEBI:57540"/>
    </ligand>
</feature>
<feature type="binding site" evidence="14">
    <location>
        <position position="434"/>
    </location>
    <ligand>
        <name>Zn(2+)</name>
        <dbReference type="ChEBI" id="CHEBI:29105"/>
    </ligand>
</feature>
<dbReference type="Pfam" id="PF03119">
    <property type="entry name" value="DNA_ligase_ZBD"/>
    <property type="match status" value="1"/>
</dbReference>
<dbReference type="PIRSF" id="PIRSF001604">
    <property type="entry name" value="LigA"/>
    <property type="match status" value="1"/>
</dbReference>
<accession>E1YBR6</accession>
<dbReference type="GO" id="GO:0005829">
    <property type="term" value="C:cytosol"/>
    <property type="evidence" value="ECO:0007669"/>
    <property type="project" value="TreeGrafter"/>
</dbReference>
<evidence type="ECO:0000256" key="1">
    <source>
        <dbReference type="ARBA" id="ARBA00004067"/>
    </source>
</evidence>
<sequence length="674" mass="75695">MSDIIDPDIAKKVENLKSELQKHNYHYYVMDDPQISDTQYDKMMQELIELEAKYPMLSTPDSPSMKVGAEPVKKFEQIRHSVKMLSLDNAFSDSDILNFDRRVKEGLMADEQILYTAEPKMDGVAVELVYKDGRLVSASTRGDGETGEDITSNVKTIRSVPLLLQQNKKEHIIPARLEARGEVIISKEGFKRLNEDMLSQGLALFANPRNAAAGSLRQLDSKVTAKRPLEIYFYGVGEVEGISCKSHWDWLYALKELGLRINPYIKPKININAVCKYYKELEQMRSGLPYDIDGMVVKVDSVQYQEQLGTKARSPRWAVAYKFKAIQETTKVLDILVQVGRTGAVTPVACLETVNIGGVNVSRATLHNEDEIRNKDIRIGDTVLVQRAGDVIPEIVKVIDSARNGSEIIFCMPQNCPSCNSQLIRDEKESLIRCVNNSCPAKTKAQIEHFVSKRAFDIDGLGEKLINQLFDKKYLSSYADIFYLDKIKMEGLERMGLKSAGNLFEAIEKSKNINFARFIYALGIRHVGEHIAEILASKYEKYEKFCSATYDDLKNIKGVGPIVAQSIIDFLGREDNLNNIERMLNSGVIIRYGENRKSTTLDGKIFVLTGTLESMTRNEAIIKIKSFGGKISESVSKKTDYLVAGKSPGSKIEKAKAAGVEIIDENKLKIMFES</sequence>
<comment type="similarity">
    <text evidence="13 14">Belongs to the NAD-dependent DNA ligase family. LigA subfamily.</text>
</comment>